<gene>
    <name evidence="1" type="ORF">ARMSODRAFT_952604</name>
</gene>
<sequence>MRPLRDRGNCLSTLYQHLQELDVIQLAIHRRQIRFVTDDSCQHLTPSMILFDDAMQAPGTTSVPLLAGYLSDICSPEPK</sequence>
<dbReference type="EMBL" id="KZ293420">
    <property type="protein sequence ID" value="PBK73522.1"/>
    <property type="molecule type" value="Genomic_DNA"/>
</dbReference>
<evidence type="ECO:0000313" key="2">
    <source>
        <dbReference type="Proteomes" id="UP000218334"/>
    </source>
</evidence>
<dbReference type="Proteomes" id="UP000218334">
    <property type="component" value="Unassembled WGS sequence"/>
</dbReference>
<reference evidence="2" key="1">
    <citation type="journal article" date="2017" name="Nat. Ecol. Evol.">
        <title>Genome expansion and lineage-specific genetic innovations in the forest pathogenic fungi Armillaria.</title>
        <authorList>
            <person name="Sipos G."/>
            <person name="Prasanna A.N."/>
            <person name="Walter M.C."/>
            <person name="O'Connor E."/>
            <person name="Balint B."/>
            <person name="Krizsan K."/>
            <person name="Kiss B."/>
            <person name="Hess J."/>
            <person name="Varga T."/>
            <person name="Slot J."/>
            <person name="Riley R."/>
            <person name="Boka B."/>
            <person name="Rigling D."/>
            <person name="Barry K."/>
            <person name="Lee J."/>
            <person name="Mihaltcheva S."/>
            <person name="LaButti K."/>
            <person name="Lipzen A."/>
            <person name="Waldron R."/>
            <person name="Moloney N.M."/>
            <person name="Sperisen C."/>
            <person name="Kredics L."/>
            <person name="Vagvoelgyi C."/>
            <person name="Patrignani A."/>
            <person name="Fitzpatrick D."/>
            <person name="Nagy I."/>
            <person name="Doyle S."/>
            <person name="Anderson J.B."/>
            <person name="Grigoriev I.V."/>
            <person name="Gueldener U."/>
            <person name="Muensterkoetter M."/>
            <person name="Nagy L.G."/>
        </authorList>
    </citation>
    <scope>NUCLEOTIDE SEQUENCE [LARGE SCALE GENOMIC DNA]</scope>
    <source>
        <strain evidence="2">28-4</strain>
    </source>
</reference>
<proteinExistence type="predicted"/>
<evidence type="ECO:0000313" key="1">
    <source>
        <dbReference type="EMBL" id="PBK73522.1"/>
    </source>
</evidence>
<accession>A0A2H3C2S0</accession>
<dbReference type="AlphaFoldDB" id="A0A2H3C2S0"/>
<keyword evidence="2" id="KW-1185">Reference proteome</keyword>
<organism evidence="1 2">
    <name type="scientific">Armillaria solidipes</name>
    <dbReference type="NCBI Taxonomy" id="1076256"/>
    <lineage>
        <taxon>Eukaryota</taxon>
        <taxon>Fungi</taxon>
        <taxon>Dikarya</taxon>
        <taxon>Basidiomycota</taxon>
        <taxon>Agaricomycotina</taxon>
        <taxon>Agaricomycetes</taxon>
        <taxon>Agaricomycetidae</taxon>
        <taxon>Agaricales</taxon>
        <taxon>Marasmiineae</taxon>
        <taxon>Physalacriaceae</taxon>
        <taxon>Armillaria</taxon>
    </lineage>
</organism>
<protein>
    <submittedName>
        <fullName evidence="1">Uncharacterized protein</fullName>
    </submittedName>
</protein>
<name>A0A2H3C2S0_9AGAR</name>